<organism evidence="1 2">
    <name type="scientific">Abyssobacteria bacterium (strain SURF_5)</name>
    <dbReference type="NCBI Taxonomy" id="2093360"/>
    <lineage>
        <taxon>Bacteria</taxon>
        <taxon>Pseudomonadati</taxon>
        <taxon>Candidatus Hydrogenedentota</taxon>
        <taxon>Candidatus Abyssobacteria</taxon>
    </lineage>
</organism>
<dbReference type="Gene3D" id="3.40.50.12110">
    <property type="match status" value="1"/>
</dbReference>
<dbReference type="Proteomes" id="UP000265882">
    <property type="component" value="Unassembled WGS sequence"/>
</dbReference>
<evidence type="ECO:0000313" key="1">
    <source>
        <dbReference type="EMBL" id="RJP17687.1"/>
    </source>
</evidence>
<dbReference type="PANTHER" id="PTHR37822:SF2">
    <property type="entry name" value="SPORE PHOTOPRODUCT LYASE"/>
    <property type="match status" value="1"/>
</dbReference>
<accession>A0A3A4N916</accession>
<dbReference type="PANTHER" id="PTHR37822">
    <property type="entry name" value="SPORE PHOTOPRODUCT LYASE-RELATED"/>
    <property type="match status" value="1"/>
</dbReference>
<dbReference type="GO" id="GO:0042601">
    <property type="term" value="C:endospore-forming forespore"/>
    <property type="evidence" value="ECO:0007669"/>
    <property type="project" value="TreeGrafter"/>
</dbReference>
<dbReference type="Pfam" id="PF20903">
    <property type="entry name" value="SPL"/>
    <property type="match status" value="1"/>
</dbReference>
<dbReference type="InterPro" id="IPR049539">
    <property type="entry name" value="SPL"/>
</dbReference>
<dbReference type="InterPro" id="IPR007197">
    <property type="entry name" value="rSAM"/>
</dbReference>
<sequence length="358" mass="41411">MKTFEPQKIYVEKAAASHPRAQRILKSFPRADISYVEDHRRLDFSHLTPGKRFTEAKKYLAIALKQGAMVKEFRRHDSLNQDKEYYLLHAENCPFDCSYCYLQCYFANAVPTIFVNADELFMQVREILENERSDEILFHAGETADALALEHFSGFAAEAVELFSRFHNATLELRTKSDLIDTILPLRHNRRTVVSWTLTPLEISRKYEVGAASIEERLKAARKCASAGYPIGLRLDPIIHYHNWQAGYENLADLIADALPLETIDSIVLGAFRFQPPLLDVMRARFGRDELVLAEFVPGPDGKMRYFRHIREEMYREIIGFFRERNGDKIIEKIELSMEPPYTWEGAGLRRNSMHTGM</sequence>
<dbReference type="GO" id="GO:0051539">
    <property type="term" value="F:4 iron, 4 sulfur cluster binding"/>
    <property type="evidence" value="ECO:0007669"/>
    <property type="project" value="TreeGrafter"/>
</dbReference>
<protein>
    <recommendedName>
        <fullName evidence="3">Radical SAM protein</fullName>
    </recommendedName>
</protein>
<dbReference type="GO" id="GO:1904047">
    <property type="term" value="F:S-adenosyl-L-methionine binding"/>
    <property type="evidence" value="ECO:0007669"/>
    <property type="project" value="TreeGrafter"/>
</dbReference>
<dbReference type="SFLD" id="SFLDS00029">
    <property type="entry name" value="Radical_SAM"/>
    <property type="match status" value="1"/>
</dbReference>
<gene>
    <name evidence="1" type="ORF">C4520_15860</name>
</gene>
<proteinExistence type="predicted"/>
<dbReference type="EMBL" id="QZKU01000112">
    <property type="protein sequence ID" value="RJP17687.1"/>
    <property type="molecule type" value="Genomic_DNA"/>
</dbReference>
<evidence type="ECO:0008006" key="3">
    <source>
        <dbReference type="Google" id="ProtNLM"/>
    </source>
</evidence>
<name>A0A3A4N916_ABYX5</name>
<comment type="caution">
    <text evidence="1">The sequence shown here is derived from an EMBL/GenBank/DDBJ whole genome shotgun (WGS) entry which is preliminary data.</text>
</comment>
<evidence type="ECO:0000313" key="2">
    <source>
        <dbReference type="Proteomes" id="UP000265882"/>
    </source>
</evidence>
<reference evidence="1 2" key="1">
    <citation type="journal article" date="2017" name="ISME J.">
        <title>Energy and carbon metabolisms in a deep terrestrial subsurface fluid microbial community.</title>
        <authorList>
            <person name="Momper L."/>
            <person name="Jungbluth S.P."/>
            <person name="Lee M.D."/>
            <person name="Amend J.P."/>
        </authorList>
    </citation>
    <scope>NUCLEOTIDE SEQUENCE [LARGE SCALE GENOMIC DNA]</scope>
    <source>
        <strain evidence="1">SURF_5</strain>
    </source>
</reference>
<dbReference type="SUPFAM" id="SSF102114">
    <property type="entry name" value="Radical SAM enzymes"/>
    <property type="match status" value="1"/>
</dbReference>
<dbReference type="InterPro" id="IPR058240">
    <property type="entry name" value="rSAM_sf"/>
</dbReference>
<dbReference type="AlphaFoldDB" id="A0A3A4N916"/>
<dbReference type="Gene3D" id="3.80.30.30">
    <property type="match status" value="1"/>
</dbReference>
<dbReference type="GO" id="GO:0003913">
    <property type="term" value="F:DNA photolyase activity"/>
    <property type="evidence" value="ECO:0007669"/>
    <property type="project" value="TreeGrafter"/>
</dbReference>